<dbReference type="RefSeq" id="WP_173568953.1">
    <property type="nucleotide sequence ID" value="NZ_WOSY01000002.1"/>
</dbReference>
<sequence length="283" mass="30708">MPSPDTQPPLTHPDKLLWPGVTKADLAAYWQAVAKVALPGIAKRPLAIVRCPNGIDGPRFFQKHAHSALPAAIRSGTLLGQPYLAIDDEQGLLAMTQIAAIELHGWQATERNPEHPDRLVFDLDPGDDLPFGRVVEAAHIVRDHLAHVGLSSFCRTTGGHGLHVVAPLSGAAGWDAVRDFSHATAEALTQAHPALFVEISRKEARLGHVFVDWLRNGPGATAIESYSPRARLGAPVAMPLRWEDVTSGLKPHVWTMLTVPERVASDPKPWDGYSAIRQDIPES</sequence>
<gene>
    <name evidence="2" type="ORF">GOB81_03420</name>
</gene>
<protein>
    <recommendedName>
        <fullName evidence="1">DNA ligase D polymerase domain-containing protein</fullName>
    </recommendedName>
</protein>
<comment type="caution">
    <text evidence="2">The sequence shown here is derived from an EMBL/GenBank/DDBJ whole genome shotgun (WGS) entry which is preliminary data.</text>
</comment>
<dbReference type="PANTHER" id="PTHR42705">
    <property type="entry name" value="BIFUNCTIONAL NON-HOMOLOGOUS END JOINING PROTEIN LIGD"/>
    <property type="match status" value="1"/>
</dbReference>
<accession>A0ABX0K0Y2</accession>
<evidence type="ECO:0000313" key="3">
    <source>
        <dbReference type="Proteomes" id="UP000631653"/>
    </source>
</evidence>
<proteinExistence type="predicted"/>
<dbReference type="PANTHER" id="PTHR42705:SF2">
    <property type="entry name" value="BIFUNCTIONAL NON-HOMOLOGOUS END JOINING PROTEIN LIGD"/>
    <property type="match status" value="1"/>
</dbReference>
<dbReference type="Gene3D" id="3.90.920.10">
    <property type="entry name" value="DNA primase, PRIM domain"/>
    <property type="match status" value="1"/>
</dbReference>
<dbReference type="Proteomes" id="UP000631653">
    <property type="component" value="Unassembled WGS sequence"/>
</dbReference>
<dbReference type="EMBL" id="WOSY01000002">
    <property type="protein sequence ID" value="NHN87682.1"/>
    <property type="molecule type" value="Genomic_DNA"/>
</dbReference>
<reference evidence="2 3" key="1">
    <citation type="journal article" date="2020" name="Int. J. Syst. Evol. Microbiol.">
        <title>Novel acetic acid bacteria from cider fermentations: Acetobacter conturbans sp. nov. and Acetobacter fallax sp. nov.</title>
        <authorList>
            <person name="Sombolestani A.S."/>
            <person name="Cleenwerck I."/>
            <person name="Cnockaert M."/>
            <person name="Borremans W."/>
            <person name="Wieme A.D."/>
            <person name="De Vuyst L."/>
            <person name="Vandamme P."/>
        </authorList>
    </citation>
    <scope>NUCLEOTIDE SEQUENCE [LARGE SCALE GENOMIC DNA]</scope>
    <source>
        <strain evidence="2 3">LMG 1627</strain>
    </source>
</reference>
<evidence type="ECO:0000259" key="1">
    <source>
        <dbReference type="Pfam" id="PF21686"/>
    </source>
</evidence>
<keyword evidence="3" id="KW-1185">Reference proteome</keyword>
<organism evidence="2 3">
    <name type="scientific">Acetobacter conturbans</name>
    <dbReference type="NCBI Taxonomy" id="1737472"/>
    <lineage>
        <taxon>Bacteria</taxon>
        <taxon>Pseudomonadati</taxon>
        <taxon>Pseudomonadota</taxon>
        <taxon>Alphaproteobacteria</taxon>
        <taxon>Acetobacterales</taxon>
        <taxon>Acetobacteraceae</taxon>
        <taxon>Acetobacter</taxon>
    </lineage>
</organism>
<evidence type="ECO:0000313" key="2">
    <source>
        <dbReference type="EMBL" id="NHN87682.1"/>
    </source>
</evidence>
<dbReference type="Pfam" id="PF21686">
    <property type="entry name" value="LigD_Prim-Pol"/>
    <property type="match status" value="1"/>
</dbReference>
<feature type="domain" description="DNA ligase D polymerase" evidence="1">
    <location>
        <begin position="22"/>
        <end position="270"/>
    </location>
</feature>
<name>A0ABX0K0Y2_9PROT</name>
<dbReference type="InterPro" id="IPR052171">
    <property type="entry name" value="NHEJ_LigD"/>
</dbReference>
<dbReference type="InterPro" id="IPR014145">
    <property type="entry name" value="LigD_pol_dom"/>
</dbReference>
<dbReference type="NCBIfam" id="TIGR02778">
    <property type="entry name" value="ligD_pol"/>
    <property type="match status" value="1"/>
</dbReference>